<protein>
    <submittedName>
        <fullName evidence="1">Uncharacterized protein</fullName>
    </submittedName>
</protein>
<dbReference type="AlphaFoldDB" id="A0AA40ACA5"/>
<name>A0AA40ACA5_9PEZI</name>
<gene>
    <name evidence="1" type="ORF">B0T26DRAFT_677589</name>
</gene>
<keyword evidence="2" id="KW-1185">Reference proteome</keyword>
<organism evidence="1 2">
    <name type="scientific">Lasiosphaeria miniovina</name>
    <dbReference type="NCBI Taxonomy" id="1954250"/>
    <lineage>
        <taxon>Eukaryota</taxon>
        <taxon>Fungi</taxon>
        <taxon>Dikarya</taxon>
        <taxon>Ascomycota</taxon>
        <taxon>Pezizomycotina</taxon>
        <taxon>Sordariomycetes</taxon>
        <taxon>Sordariomycetidae</taxon>
        <taxon>Sordariales</taxon>
        <taxon>Lasiosphaeriaceae</taxon>
        <taxon>Lasiosphaeria</taxon>
    </lineage>
</organism>
<dbReference type="GeneID" id="85323389"/>
<dbReference type="RefSeq" id="XP_060294551.1">
    <property type="nucleotide sequence ID" value="XM_060440119.1"/>
</dbReference>
<evidence type="ECO:0000313" key="2">
    <source>
        <dbReference type="Proteomes" id="UP001172101"/>
    </source>
</evidence>
<reference evidence="1" key="1">
    <citation type="submission" date="2023-06" db="EMBL/GenBank/DDBJ databases">
        <title>Genome-scale phylogeny and comparative genomics of the fungal order Sordariales.</title>
        <authorList>
            <consortium name="Lawrence Berkeley National Laboratory"/>
            <person name="Hensen N."/>
            <person name="Bonometti L."/>
            <person name="Westerberg I."/>
            <person name="Brannstrom I.O."/>
            <person name="Guillou S."/>
            <person name="Cros-Aarteil S."/>
            <person name="Calhoun S."/>
            <person name="Haridas S."/>
            <person name="Kuo A."/>
            <person name="Mondo S."/>
            <person name="Pangilinan J."/>
            <person name="Riley R."/>
            <person name="LaButti K."/>
            <person name="Andreopoulos B."/>
            <person name="Lipzen A."/>
            <person name="Chen C."/>
            <person name="Yanf M."/>
            <person name="Daum C."/>
            <person name="Ng V."/>
            <person name="Clum A."/>
            <person name="Steindorff A."/>
            <person name="Ohm R."/>
            <person name="Martin F."/>
            <person name="Silar P."/>
            <person name="Natvig D."/>
            <person name="Lalanne C."/>
            <person name="Gautier V."/>
            <person name="Ament-velasquez S.L."/>
            <person name="Kruys A."/>
            <person name="Hutchinson M.I."/>
            <person name="Powell A.J."/>
            <person name="Barry K."/>
            <person name="Miller A.N."/>
            <person name="Grigoriev I.V."/>
            <person name="Debuchy R."/>
            <person name="Gladieux P."/>
            <person name="Thoren M.H."/>
            <person name="Johannesson H."/>
        </authorList>
    </citation>
    <scope>NUCLEOTIDE SEQUENCE</scope>
    <source>
        <strain evidence="1">SMH2392-1A</strain>
    </source>
</reference>
<dbReference type="EMBL" id="JAUIRO010000005">
    <property type="protein sequence ID" value="KAK0713228.1"/>
    <property type="molecule type" value="Genomic_DNA"/>
</dbReference>
<comment type="caution">
    <text evidence="1">The sequence shown here is derived from an EMBL/GenBank/DDBJ whole genome shotgun (WGS) entry which is preliminary data.</text>
</comment>
<sequence length="263" mass="29799">MQYHRPRDRYLAGLWAGSLFMDLLWRAKESWGMPTDNFHVQEVIDQGSSLTLVSRLAGEWRAPSWSWASADGHVYYMLQEDEVETAAYANLVSVNSVFTSPGDESGQLLSAEIVLEGGLIPGTWYERVNPTGPRVDTHLKIGPTDVTAWSIDLENSTRSTAYISEFSYLSLSEAEKEMPFIDRPSSTVSPEDPRVFRLPVSSFNTSSRYNRSRRRDFDLLLHEVEAGCGGEQKYKRVGLAQVDRAAREAFPFEDWPMIRFTSV</sequence>
<proteinExistence type="predicted"/>
<accession>A0AA40ACA5</accession>
<dbReference type="Proteomes" id="UP001172101">
    <property type="component" value="Unassembled WGS sequence"/>
</dbReference>
<evidence type="ECO:0000313" key="1">
    <source>
        <dbReference type="EMBL" id="KAK0713228.1"/>
    </source>
</evidence>